<feature type="region of interest" description="Disordered" evidence="1">
    <location>
        <begin position="32"/>
        <end position="61"/>
    </location>
</feature>
<name>A7UX03_NEUCR</name>
<dbReference type="InParanoid" id="A7UX03"/>
<sequence>MTEISSAIKEDHATWQSGMNIRVRHLKARLGESVASSSSINTPKRIETPDLTTDDEDPAPAPHPLIRENISFAPLPLSSANWSLVEELDKASGGATKLFDIDAVIKHEWQEEERRRFMTDLASAPIGSSKDEQRKRVKSGYANYLKIADEIGWGGVKIKSEKELGEILGPDRRRTSTGLSERDHSMQPTANQQATRGECPPRLACSYMNEGRSI</sequence>
<feature type="compositionally biased region" description="Basic and acidic residues" evidence="1">
    <location>
        <begin position="167"/>
        <end position="185"/>
    </location>
</feature>
<dbReference type="AlphaFoldDB" id="A7UX03"/>
<keyword evidence="3" id="KW-1185">Reference proteome</keyword>
<evidence type="ECO:0000313" key="2">
    <source>
        <dbReference type="EMBL" id="EDO65030.2"/>
    </source>
</evidence>
<dbReference type="EMBL" id="CM002239">
    <property type="protein sequence ID" value="EDO65030.2"/>
    <property type="molecule type" value="Genomic_DNA"/>
</dbReference>
<organism evidence="2 3">
    <name type="scientific">Neurospora crassa (strain ATCC 24698 / 74-OR23-1A / CBS 708.71 / DSM 1257 / FGSC 987)</name>
    <dbReference type="NCBI Taxonomy" id="367110"/>
    <lineage>
        <taxon>Eukaryota</taxon>
        <taxon>Fungi</taxon>
        <taxon>Dikarya</taxon>
        <taxon>Ascomycota</taxon>
        <taxon>Pezizomycotina</taxon>
        <taxon>Sordariomycetes</taxon>
        <taxon>Sordariomycetidae</taxon>
        <taxon>Sordariales</taxon>
        <taxon>Sordariaceae</taxon>
        <taxon>Neurospora</taxon>
    </lineage>
</organism>
<evidence type="ECO:0000313" key="3">
    <source>
        <dbReference type="Proteomes" id="UP000001805"/>
    </source>
</evidence>
<feature type="compositionally biased region" description="Polar residues" evidence="1">
    <location>
        <begin position="186"/>
        <end position="195"/>
    </location>
</feature>
<dbReference type="VEuPathDB" id="FungiDB:NCU10936"/>
<dbReference type="GeneID" id="5847234"/>
<protein>
    <submittedName>
        <fullName evidence="2">Uncharacterized protein</fullName>
    </submittedName>
</protein>
<reference evidence="2 3" key="1">
    <citation type="journal article" date="2003" name="Nature">
        <title>The genome sequence of the filamentous fungus Neurospora crassa.</title>
        <authorList>
            <person name="Galagan J.E."/>
            <person name="Calvo S.E."/>
            <person name="Borkovich K.A."/>
            <person name="Selker E.U."/>
            <person name="Read N.D."/>
            <person name="Jaffe D."/>
            <person name="FitzHugh W."/>
            <person name="Ma L.J."/>
            <person name="Smirnov S."/>
            <person name="Purcell S."/>
            <person name="Rehman B."/>
            <person name="Elkins T."/>
            <person name="Engels R."/>
            <person name="Wang S."/>
            <person name="Nielsen C.B."/>
            <person name="Butler J."/>
            <person name="Endrizzi M."/>
            <person name="Qui D."/>
            <person name="Ianakiev P."/>
            <person name="Bell-Pedersen D."/>
            <person name="Nelson M.A."/>
            <person name="Werner-Washburne M."/>
            <person name="Selitrennikoff C.P."/>
            <person name="Kinsey J.A."/>
            <person name="Braun E.L."/>
            <person name="Zelter A."/>
            <person name="Schulte U."/>
            <person name="Kothe G.O."/>
            <person name="Jedd G."/>
            <person name="Mewes W."/>
            <person name="Staben C."/>
            <person name="Marcotte E."/>
            <person name="Greenberg D."/>
            <person name="Roy A."/>
            <person name="Foley K."/>
            <person name="Naylor J."/>
            <person name="Stange-Thomann N."/>
            <person name="Barrett R."/>
            <person name="Gnerre S."/>
            <person name="Kamal M."/>
            <person name="Kamvysselis M."/>
            <person name="Mauceli E."/>
            <person name="Bielke C."/>
            <person name="Rudd S."/>
            <person name="Frishman D."/>
            <person name="Krystofova S."/>
            <person name="Rasmussen C."/>
            <person name="Metzenberg R.L."/>
            <person name="Perkins D.D."/>
            <person name="Kroken S."/>
            <person name="Cogoni C."/>
            <person name="Macino G."/>
            <person name="Catcheside D."/>
            <person name="Li W."/>
            <person name="Pratt R.J."/>
            <person name="Osmani S.A."/>
            <person name="DeSouza C.P."/>
            <person name="Glass L."/>
            <person name="Orbach M.J."/>
            <person name="Berglund J.A."/>
            <person name="Voelker R."/>
            <person name="Yarden O."/>
            <person name="Plamann M."/>
            <person name="Seiler S."/>
            <person name="Dunlap J."/>
            <person name="Radford A."/>
            <person name="Aramayo R."/>
            <person name="Natvig D.O."/>
            <person name="Alex L.A."/>
            <person name="Mannhaupt G."/>
            <person name="Ebbole D.J."/>
            <person name="Freitag M."/>
            <person name="Paulsen I."/>
            <person name="Sachs M.S."/>
            <person name="Lander E.S."/>
            <person name="Nusbaum C."/>
            <person name="Birren B."/>
        </authorList>
    </citation>
    <scope>NUCLEOTIDE SEQUENCE [LARGE SCALE GENOMIC DNA]</scope>
    <source>
        <strain evidence="3">ATCC 24698 / 74-OR23-1A / CBS 708.71 / DSM 1257 / FGSC 987</strain>
    </source>
</reference>
<dbReference type="Proteomes" id="UP000001805">
    <property type="component" value="Chromosome 4, Linkage Group IV"/>
</dbReference>
<accession>A7UX03</accession>
<evidence type="ECO:0000256" key="1">
    <source>
        <dbReference type="SAM" id="MobiDB-lite"/>
    </source>
</evidence>
<feature type="region of interest" description="Disordered" evidence="1">
    <location>
        <begin position="167"/>
        <end position="201"/>
    </location>
</feature>
<dbReference type="KEGG" id="ncr:NCU10936"/>
<proteinExistence type="predicted"/>
<gene>
    <name evidence="2" type="ORF">NCU10936</name>
</gene>
<dbReference type="RefSeq" id="XP_001728121.2">
    <property type="nucleotide sequence ID" value="XM_001728069.2"/>
</dbReference>
<dbReference type="HOGENOM" id="CLU_900437_0_0_1"/>